<dbReference type="AlphaFoldDB" id="A0A7W6DX03"/>
<dbReference type="EMBL" id="JACIEJ010000026">
    <property type="protein sequence ID" value="MBB3988497.1"/>
    <property type="molecule type" value="Genomic_DNA"/>
</dbReference>
<dbReference type="InterPro" id="IPR003688">
    <property type="entry name" value="TraG/VirD4"/>
</dbReference>
<evidence type="ECO:0000256" key="5">
    <source>
        <dbReference type="ARBA" id="ARBA00022989"/>
    </source>
</evidence>
<sequence>MRSVMLVFGGLFRFFGRLIFTPIMLGWLIGAMAFGAMLGALVATPFIFAFFDQPPGESAWQWLVFGPFMLIGAVFGFQYWRMASGADAYFGLTGDSHGSARFANRKELKKLQREDGLLIGRNPHTGRLLHYDGPAHLITLAPTRAGKGVGTVIPNLLAAERSVLVIDPKGENARIAGEARRRFGTVHVLDPFEVSGHPSAAYNPLDRLTPDSLDLGEDAASLTEALVMDPPGQVTEAHWNEEAKAILGGLIMFCVCHEDRDRRSLATVREYLTLPPEKLRALLELMQDSEEAGGLIARAANRFLGKADREAASVLSNAQRHTHFLDSPRIAKCLARSDFAFSDLRHRITSVFLVLPPNRMDAYSRWLRLLVSQALQDIARDAEASVGAQGASQRLKTPTLFLLDEFAALGRLEAVERAMGLMAGYGLQLWPILQDMSQLKDLYGERAGTFIANAGVQQVFGVNDFETAKWLSQMIGQETAGFQTDSFKPGDGPSFSNNLTGRDLLTPDEIMQLPPDRQLLRVQGQATAVAQKLRYYADLEFAGLFTPEVR</sequence>
<evidence type="ECO:0000313" key="9">
    <source>
        <dbReference type="Proteomes" id="UP000541426"/>
    </source>
</evidence>
<evidence type="ECO:0000256" key="1">
    <source>
        <dbReference type="ARBA" id="ARBA00004651"/>
    </source>
</evidence>
<reference evidence="8 9" key="1">
    <citation type="submission" date="2020-08" db="EMBL/GenBank/DDBJ databases">
        <title>Genomic Encyclopedia of Type Strains, Phase IV (KMG-IV): sequencing the most valuable type-strain genomes for metagenomic binning, comparative biology and taxonomic classification.</title>
        <authorList>
            <person name="Goeker M."/>
        </authorList>
    </citation>
    <scope>NUCLEOTIDE SEQUENCE [LARGE SCALE GENOMIC DNA]</scope>
    <source>
        <strain evidence="8 9">DSM 102235</strain>
    </source>
</reference>
<dbReference type="SUPFAM" id="SSF52540">
    <property type="entry name" value="P-loop containing nucleoside triphosphate hydrolases"/>
    <property type="match status" value="1"/>
</dbReference>
<evidence type="ECO:0000256" key="6">
    <source>
        <dbReference type="ARBA" id="ARBA00023136"/>
    </source>
</evidence>
<keyword evidence="5 7" id="KW-1133">Transmembrane helix</keyword>
<dbReference type="Gene3D" id="3.40.50.300">
    <property type="entry name" value="P-loop containing nucleotide triphosphate hydrolases"/>
    <property type="match status" value="1"/>
</dbReference>
<evidence type="ECO:0000256" key="7">
    <source>
        <dbReference type="SAM" id="Phobius"/>
    </source>
</evidence>
<comment type="subcellular location">
    <subcellularLocation>
        <location evidence="1">Cell membrane</location>
        <topology evidence="1">Multi-pass membrane protein</topology>
    </subcellularLocation>
</comment>
<dbReference type="PANTHER" id="PTHR37937:SF1">
    <property type="entry name" value="CONJUGATIVE TRANSFER: DNA TRANSPORT"/>
    <property type="match status" value="1"/>
</dbReference>
<evidence type="ECO:0000256" key="3">
    <source>
        <dbReference type="ARBA" id="ARBA00022475"/>
    </source>
</evidence>
<evidence type="ECO:0000256" key="4">
    <source>
        <dbReference type="ARBA" id="ARBA00022692"/>
    </source>
</evidence>
<protein>
    <submittedName>
        <fullName evidence="8">Type IV secretion system protein VirD4</fullName>
    </submittedName>
</protein>
<keyword evidence="4 7" id="KW-0812">Transmembrane</keyword>
<evidence type="ECO:0000256" key="2">
    <source>
        <dbReference type="ARBA" id="ARBA00008806"/>
    </source>
</evidence>
<comment type="caution">
    <text evidence="8">The sequence shown here is derived from an EMBL/GenBank/DDBJ whole genome shotgun (WGS) entry which is preliminary data.</text>
</comment>
<feature type="transmembrane region" description="Helical" evidence="7">
    <location>
        <begin position="62"/>
        <end position="80"/>
    </location>
</feature>
<dbReference type="Proteomes" id="UP000541426">
    <property type="component" value="Unassembled WGS sequence"/>
</dbReference>
<dbReference type="PANTHER" id="PTHR37937">
    <property type="entry name" value="CONJUGATIVE TRANSFER: DNA TRANSPORT"/>
    <property type="match status" value="1"/>
</dbReference>
<organism evidence="8 9">
    <name type="scientific">Sagittula marina</name>
    <dbReference type="NCBI Taxonomy" id="943940"/>
    <lineage>
        <taxon>Bacteria</taxon>
        <taxon>Pseudomonadati</taxon>
        <taxon>Pseudomonadota</taxon>
        <taxon>Alphaproteobacteria</taxon>
        <taxon>Rhodobacterales</taxon>
        <taxon>Roseobacteraceae</taxon>
        <taxon>Sagittula</taxon>
    </lineage>
</organism>
<proteinExistence type="inferred from homology"/>
<name>A0A7W6DX03_9RHOB</name>
<keyword evidence="9" id="KW-1185">Reference proteome</keyword>
<dbReference type="GO" id="GO:0005886">
    <property type="term" value="C:plasma membrane"/>
    <property type="evidence" value="ECO:0007669"/>
    <property type="project" value="UniProtKB-SubCell"/>
</dbReference>
<keyword evidence="3" id="KW-1003">Cell membrane</keyword>
<comment type="similarity">
    <text evidence="2">Belongs to the VirD4/TraG family.</text>
</comment>
<keyword evidence="6 7" id="KW-0472">Membrane</keyword>
<dbReference type="InterPro" id="IPR051539">
    <property type="entry name" value="T4SS-coupling_protein"/>
</dbReference>
<dbReference type="CDD" id="cd01127">
    <property type="entry name" value="TrwB_TraG_TraD_VirD4"/>
    <property type="match status" value="1"/>
</dbReference>
<gene>
    <name evidence="8" type="ORF">GGQ68_004854</name>
</gene>
<accession>A0A7W6DX03</accession>
<dbReference type="InterPro" id="IPR027417">
    <property type="entry name" value="P-loop_NTPase"/>
</dbReference>
<evidence type="ECO:0000313" key="8">
    <source>
        <dbReference type="EMBL" id="MBB3988497.1"/>
    </source>
</evidence>
<feature type="transmembrane region" description="Helical" evidence="7">
    <location>
        <begin position="26"/>
        <end position="50"/>
    </location>
</feature>
<dbReference type="Pfam" id="PF02534">
    <property type="entry name" value="T4SS-DNA_transf"/>
    <property type="match status" value="1"/>
</dbReference>